<evidence type="ECO:0000313" key="3">
    <source>
        <dbReference type="Proteomes" id="UP000244855"/>
    </source>
</evidence>
<dbReference type="EMBL" id="KZ806000">
    <property type="protein sequence ID" value="PVH91001.1"/>
    <property type="molecule type" value="Genomic_DNA"/>
</dbReference>
<accession>A0A2V1CZ88</accession>
<dbReference type="Proteomes" id="UP000244855">
    <property type="component" value="Unassembled WGS sequence"/>
</dbReference>
<feature type="region of interest" description="Disordered" evidence="1">
    <location>
        <begin position="45"/>
        <end position="89"/>
    </location>
</feature>
<feature type="non-terminal residue" evidence="2">
    <location>
        <position position="1"/>
    </location>
</feature>
<evidence type="ECO:0008006" key="4">
    <source>
        <dbReference type="Google" id="ProtNLM"/>
    </source>
</evidence>
<organism evidence="2 3">
    <name type="scientific">Periconia macrospinosa</name>
    <dbReference type="NCBI Taxonomy" id="97972"/>
    <lineage>
        <taxon>Eukaryota</taxon>
        <taxon>Fungi</taxon>
        <taxon>Dikarya</taxon>
        <taxon>Ascomycota</taxon>
        <taxon>Pezizomycotina</taxon>
        <taxon>Dothideomycetes</taxon>
        <taxon>Pleosporomycetidae</taxon>
        <taxon>Pleosporales</taxon>
        <taxon>Massarineae</taxon>
        <taxon>Periconiaceae</taxon>
        <taxon>Periconia</taxon>
    </lineage>
</organism>
<gene>
    <name evidence="2" type="ORF">DM02DRAFT_546699</name>
</gene>
<dbReference type="OrthoDB" id="3945447at2759"/>
<protein>
    <recommendedName>
        <fullName evidence="4">HAT C-terminal dimerisation domain-containing protein</fullName>
    </recommendedName>
</protein>
<feature type="compositionally biased region" description="Acidic residues" evidence="1">
    <location>
        <begin position="77"/>
        <end position="89"/>
    </location>
</feature>
<dbReference type="AlphaFoldDB" id="A0A2V1CZ88"/>
<proteinExistence type="predicted"/>
<name>A0A2V1CZ88_9PLEO</name>
<reference evidence="2 3" key="1">
    <citation type="journal article" date="2018" name="Sci. Rep.">
        <title>Comparative genomics provides insights into the lifestyle and reveals functional heterogeneity of dark septate endophytic fungi.</title>
        <authorList>
            <person name="Knapp D.G."/>
            <person name="Nemeth J.B."/>
            <person name="Barry K."/>
            <person name="Hainaut M."/>
            <person name="Henrissat B."/>
            <person name="Johnson J."/>
            <person name="Kuo A."/>
            <person name="Lim J.H.P."/>
            <person name="Lipzen A."/>
            <person name="Nolan M."/>
            <person name="Ohm R.A."/>
            <person name="Tamas L."/>
            <person name="Grigoriev I.V."/>
            <person name="Spatafora J.W."/>
            <person name="Nagy L.G."/>
            <person name="Kovacs G.M."/>
        </authorList>
    </citation>
    <scope>NUCLEOTIDE SEQUENCE [LARGE SCALE GENOMIC DNA]</scope>
    <source>
        <strain evidence="2 3">DSE2036</strain>
    </source>
</reference>
<evidence type="ECO:0000313" key="2">
    <source>
        <dbReference type="EMBL" id="PVH91001.1"/>
    </source>
</evidence>
<sequence>LPPMSDETERLFSSAKLLIVDRRSVLKMDIIEANECLRAWYGKPRKGTFDEKDVGVEGEQWDNSGDKVNGDDLPISDVEDGGDGDVYVE</sequence>
<evidence type="ECO:0000256" key="1">
    <source>
        <dbReference type="SAM" id="MobiDB-lite"/>
    </source>
</evidence>
<keyword evidence="3" id="KW-1185">Reference proteome</keyword>